<organism evidence="2">
    <name type="scientific">uncultured Caudovirales phage</name>
    <dbReference type="NCBI Taxonomy" id="2100421"/>
    <lineage>
        <taxon>Viruses</taxon>
        <taxon>Duplodnaviria</taxon>
        <taxon>Heunggongvirae</taxon>
        <taxon>Uroviricota</taxon>
        <taxon>Caudoviricetes</taxon>
        <taxon>Peduoviridae</taxon>
        <taxon>Maltschvirus</taxon>
        <taxon>Maltschvirus maltsch</taxon>
    </lineage>
</organism>
<keyword evidence="1" id="KW-0472">Membrane</keyword>
<keyword evidence="1" id="KW-0812">Transmembrane</keyword>
<sequence>MIGKYAAFAAGMVGVGSLVVLSRGDWLNGAILGAISIACIALTVGADEQRLEGFVLAPLEPTQAMYDALSATNKMWRELTSTEVYRVMISALREAE</sequence>
<protein>
    <submittedName>
        <fullName evidence="2">Uncharacterized protein</fullName>
    </submittedName>
</protein>
<accession>A0A6J7XLJ8</accession>
<feature type="transmembrane region" description="Helical" evidence="1">
    <location>
        <begin position="27"/>
        <end position="46"/>
    </location>
</feature>
<name>A0A6J7XLJ8_9CAUD</name>
<evidence type="ECO:0000313" key="2">
    <source>
        <dbReference type="EMBL" id="CAB5228794.1"/>
    </source>
</evidence>
<feature type="transmembrane region" description="Helical" evidence="1">
    <location>
        <begin position="5"/>
        <end position="21"/>
    </location>
</feature>
<dbReference type="EMBL" id="LR798389">
    <property type="protein sequence ID" value="CAB5228794.1"/>
    <property type="molecule type" value="Genomic_DNA"/>
</dbReference>
<keyword evidence="1" id="KW-1133">Transmembrane helix</keyword>
<gene>
    <name evidence="2" type="ORF">UFOVP1545_29</name>
</gene>
<evidence type="ECO:0000256" key="1">
    <source>
        <dbReference type="SAM" id="Phobius"/>
    </source>
</evidence>
<proteinExistence type="predicted"/>
<reference evidence="2" key="1">
    <citation type="submission" date="2020-05" db="EMBL/GenBank/DDBJ databases">
        <authorList>
            <person name="Chiriac C."/>
            <person name="Salcher M."/>
            <person name="Ghai R."/>
            <person name="Kavagutti S V."/>
        </authorList>
    </citation>
    <scope>NUCLEOTIDE SEQUENCE</scope>
</reference>